<feature type="region of interest" description="Disordered" evidence="1">
    <location>
        <begin position="63"/>
        <end position="89"/>
    </location>
</feature>
<dbReference type="Proteomes" id="UP000539313">
    <property type="component" value="Unassembled WGS sequence"/>
</dbReference>
<reference evidence="3 4" key="1">
    <citation type="submission" date="2020-08" db="EMBL/GenBank/DDBJ databases">
        <title>Sequencing the genomes of 1000 actinobacteria strains.</title>
        <authorList>
            <person name="Klenk H.-P."/>
        </authorList>
    </citation>
    <scope>NUCLEOTIDE SEQUENCE [LARGE SCALE GENOMIC DNA]</scope>
    <source>
        <strain evidence="3 4">DSM 45823</strain>
    </source>
</reference>
<dbReference type="AlphaFoldDB" id="A0A7W3MZM0"/>
<evidence type="ECO:0000256" key="1">
    <source>
        <dbReference type="SAM" id="MobiDB-lite"/>
    </source>
</evidence>
<evidence type="ECO:0000259" key="2">
    <source>
        <dbReference type="Pfam" id="PF08044"/>
    </source>
</evidence>
<dbReference type="PANTHER" id="PTHR40763:SF4">
    <property type="entry name" value="DUF1707 DOMAIN-CONTAINING PROTEIN"/>
    <property type="match status" value="1"/>
</dbReference>
<evidence type="ECO:0000313" key="3">
    <source>
        <dbReference type="EMBL" id="MBA9004747.1"/>
    </source>
</evidence>
<feature type="domain" description="DUF1707" evidence="2">
    <location>
        <begin position="16"/>
        <end position="68"/>
    </location>
</feature>
<dbReference type="InterPro" id="IPR012551">
    <property type="entry name" value="DUF1707_SHOCT-like"/>
</dbReference>
<gene>
    <name evidence="3" type="ORF">HNR21_003629</name>
</gene>
<dbReference type="EMBL" id="JACJII010000001">
    <property type="protein sequence ID" value="MBA9004747.1"/>
    <property type="molecule type" value="Genomic_DNA"/>
</dbReference>
<evidence type="ECO:0000313" key="4">
    <source>
        <dbReference type="Proteomes" id="UP000539313"/>
    </source>
</evidence>
<keyword evidence="4" id="KW-1185">Reference proteome</keyword>
<proteinExistence type="predicted"/>
<feature type="region of interest" description="Disordered" evidence="1">
    <location>
        <begin position="1"/>
        <end position="24"/>
    </location>
</feature>
<dbReference type="PANTHER" id="PTHR40763">
    <property type="entry name" value="MEMBRANE PROTEIN-RELATED"/>
    <property type="match status" value="1"/>
</dbReference>
<accession>A0A7W3MZM0</accession>
<dbReference type="Pfam" id="PF08044">
    <property type="entry name" value="DUF1707"/>
    <property type="match status" value="1"/>
</dbReference>
<sequence length="210" mass="22703">MTNLPDRRTTPDPRDLRASDADRERVAQTLREAAGDGRINLEELEERLTAAYSARTYGELEPLTRDLPLSGTDAAPPGTAPDLRITGGEPTSTVGVAVMSEFKRRGPWTAPRRFTAFAYWGGGTIDLTEARFSGPELRIRAFAIMGGIDVVVPEDLDVTVTGVGIMGAFDDKATGPGTPGAPKVVVSGFSFWGGVTVKRRRRKNRGRELD</sequence>
<comment type="caution">
    <text evidence="3">The sequence shown here is derived from an EMBL/GenBank/DDBJ whole genome shotgun (WGS) entry which is preliminary data.</text>
</comment>
<dbReference type="RefSeq" id="WP_182706106.1">
    <property type="nucleotide sequence ID" value="NZ_JACJII010000001.1"/>
</dbReference>
<protein>
    <recommendedName>
        <fullName evidence="2">DUF1707 domain-containing protein</fullName>
    </recommendedName>
</protein>
<name>A0A7W3MZM0_9ACTN</name>
<organism evidence="3 4">
    <name type="scientific">Thermomonospora cellulosilytica</name>
    <dbReference type="NCBI Taxonomy" id="1411118"/>
    <lineage>
        <taxon>Bacteria</taxon>
        <taxon>Bacillati</taxon>
        <taxon>Actinomycetota</taxon>
        <taxon>Actinomycetes</taxon>
        <taxon>Streptosporangiales</taxon>
        <taxon>Thermomonosporaceae</taxon>
        <taxon>Thermomonospora</taxon>
    </lineage>
</organism>